<feature type="transmembrane region" description="Helical" evidence="8">
    <location>
        <begin position="131"/>
        <end position="153"/>
    </location>
</feature>
<dbReference type="Pfam" id="PF02653">
    <property type="entry name" value="BPD_transp_2"/>
    <property type="match status" value="1"/>
</dbReference>
<dbReference type="CDD" id="cd06579">
    <property type="entry name" value="TM_PBP1_transp_AraH_like"/>
    <property type="match status" value="1"/>
</dbReference>
<feature type="transmembrane region" description="Helical" evidence="8">
    <location>
        <begin position="98"/>
        <end position="119"/>
    </location>
</feature>
<dbReference type="PANTHER" id="PTHR32196:SF21">
    <property type="entry name" value="ABC TRANSPORTER PERMEASE PROTEIN YPHD-RELATED"/>
    <property type="match status" value="1"/>
</dbReference>
<feature type="transmembrane region" description="Helical" evidence="8">
    <location>
        <begin position="276"/>
        <end position="295"/>
    </location>
</feature>
<evidence type="ECO:0000256" key="4">
    <source>
        <dbReference type="ARBA" id="ARBA00022519"/>
    </source>
</evidence>
<comment type="caution">
    <text evidence="9">The sequence shown here is derived from an EMBL/GenBank/DDBJ whole genome shotgun (WGS) entry which is preliminary data.</text>
</comment>
<evidence type="ECO:0000256" key="5">
    <source>
        <dbReference type="ARBA" id="ARBA00022692"/>
    </source>
</evidence>
<feature type="transmembrane region" description="Helical" evidence="8">
    <location>
        <begin position="18"/>
        <end position="36"/>
    </location>
</feature>
<gene>
    <name evidence="9" type="ORF">ABID19_001173</name>
</gene>
<keyword evidence="10" id="KW-1185">Reference proteome</keyword>
<dbReference type="InterPro" id="IPR001851">
    <property type="entry name" value="ABC_transp_permease"/>
</dbReference>
<feature type="transmembrane region" description="Helical" evidence="8">
    <location>
        <begin position="173"/>
        <end position="196"/>
    </location>
</feature>
<dbReference type="RefSeq" id="WP_354488736.1">
    <property type="nucleotide sequence ID" value="NZ_JBEPMC010000002.1"/>
</dbReference>
<keyword evidence="5 8" id="KW-0812">Transmembrane</keyword>
<keyword evidence="3" id="KW-1003">Cell membrane</keyword>
<evidence type="ECO:0000256" key="3">
    <source>
        <dbReference type="ARBA" id="ARBA00022475"/>
    </source>
</evidence>
<reference evidence="9 10" key="1">
    <citation type="submission" date="2024-06" db="EMBL/GenBank/DDBJ databases">
        <title>Genomic Encyclopedia of Type Strains, Phase IV (KMG-IV): sequencing the most valuable type-strain genomes for metagenomic binning, comparative biology and taxonomic classification.</title>
        <authorList>
            <person name="Goeker M."/>
        </authorList>
    </citation>
    <scope>NUCLEOTIDE SEQUENCE [LARGE SCALE GENOMIC DNA]</scope>
    <source>
        <strain evidence="9 10">DSM 100022</strain>
    </source>
</reference>
<evidence type="ECO:0000256" key="2">
    <source>
        <dbReference type="ARBA" id="ARBA00022448"/>
    </source>
</evidence>
<feature type="transmembrane region" description="Helical" evidence="8">
    <location>
        <begin position="217"/>
        <end position="238"/>
    </location>
</feature>
<proteinExistence type="predicted"/>
<dbReference type="Proteomes" id="UP001549204">
    <property type="component" value="Unassembled WGS sequence"/>
</dbReference>
<protein>
    <submittedName>
        <fullName evidence="9">Ribose transport system permease protein</fullName>
    </submittedName>
</protein>
<dbReference type="EMBL" id="JBEPMC010000002">
    <property type="protein sequence ID" value="MET3578156.1"/>
    <property type="molecule type" value="Genomic_DNA"/>
</dbReference>
<evidence type="ECO:0000313" key="10">
    <source>
        <dbReference type="Proteomes" id="UP001549204"/>
    </source>
</evidence>
<evidence type="ECO:0000256" key="7">
    <source>
        <dbReference type="ARBA" id="ARBA00023136"/>
    </source>
</evidence>
<evidence type="ECO:0000256" key="1">
    <source>
        <dbReference type="ARBA" id="ARBA00004651"/>
    </source>
</evidence>
<keyword evidence="6 8" id="KW-1133">Transmembrane helix</keyword>
<feature type="transmembrane region" description="Helical" evidence="8">
    <location>
        <begin position="301"/>
        <end position="320"/>
    </location>
</feature>
<evidence type="ECO:0000313" key="9">
    <source>
        <dbReference type="EMBL" id="MET3578156.1"/>
    </source>
</evidence>
<feature type="transmembrane region" description="Helical" evidence="8">
    <location>
        <begin position="250"/>
        <end position="269"/>
    </location>
</feature>
<comment type="subcellular location">
    <subcellularLocation>
        <location evidence="1">Cell membrane</location>
        <topology evidence="1">Multi-pass membrane protein</topology>
    </subcellularLocation>
</comment>
<feature type="transmembrane region" description="Helical" evidence="8">
    <location>
        <begin position="74"/>
        <end position="92"/>
    </location>
</feature>
<evidence type="ECO:0000256" key="6">
    <source>
        <dbReference type="ARBA" id="ARBA00022989"/>
    </source>
</evidence>
<sequence length="328" mass="33916">MTSRVLAKLNRTSFGVEFLIRLVPTIVVFAGFALYQPVVASPGNLWNIALQTCYLAIFTLGQVIVLITAGLDLSIGLAVSYVSVVAALAMVQVTDNPLLAVCVFMLVGMAVGLLIGAFNGFFVSIVRINPFVVTLATFNILLALSSTVTKGFPVSGFPPQLGDWLVNANVLGVPIPLVMAAVVMAAIGIILSRTVFGRSLYLIGSNPRMAFVAGINVRLHTLGAYMLCSGLAAFGAILLTARAGSGEPNIGGSLALETIAAAVIGGARLRGGEGGVGSALAGALFITVLSNGMNLARIDGYIQQLCIGAIIILSLVFDQLSRGSSRSS</sequence>
<keyword evidence="2" id="KW-0813">Transport</keyword>
<organism evidence="9 10">
    <name type="scientific">Mesorhizobium robiniae</name>
    <dbReference type="NCBI Taxonomy" id="559315"/>
    <lineage>
        <taxon>Bacteria</taxon>
        <taxon>Pseudomonadati</taxon>
        <taxon>Pseudomonadota</taxon>
        <taxon>Alphaproteobacteria</taxon>
        <taxon>Hyphomicrobiales</taxon>
        <taxon>Phyllobacteriaceae</taxon>
        <taxon>Mesorhizobium</taxon>
    </lineage>
</organism>
<evidence type="ECO:0000256" key="8">
    <source>
        <dbReference type="SAM" id="Phobius"/>
    </source>
</evidence>
<keyword evidence="4" id="KW-0997">Cell inner membrane</keyword>
<name>A0ABV2GIP1_9HYPH</name>
<keyword evidence="7 8" id="KW-0472">Membrane</keyword>
<dbReference type="PANTHER" id="PTHR32196">
    <property type="entry name" value="ABC TRANSPORTER PERMEASE PROTEIN YPHD-RELATED-RELATED"/>
    <property type="match status" value="1"/>
</dbReference>
<feature type="transmembrane region" description="Helical" evidence="8">
    <location>
        <begin position="48"/>
        <end position="67"/>
    </location>
</feature>
<accession>A0ABV2GIP1</accession>